<dbReference type="SUPFAM" id="SSF51206">
    <property type="entry name" value="cAMP-binding domain-like"/>
    <property type="match status" value="1"/>
</dbReference>
<dbReference type="InterPro" id="IPR018490">
    <property type="entry name" value="cNMP-bd_dom_sf"/>
</dbReference>
<dbReference type="InterPro" id="IPR050397">
    <property type="entry name" value="Env_Response_Regulators"/>
</dbReference>
<dbReference type="GO" id="GO:0016301">
    <property type="term" value="F:kinase activity"/>
    <property type="evidence" value="ECO:0007669"/>
    <property type="project" value="UniProtKB-KW"/>
</dbReference>
<dbReference type="Gene3D" id="2.60.120.10">
    <property type="entry name" value="Jelly Rolls"/>
    <property type="match status" value="1"/>
</dbReference>
<evidence type="ECO:0000259" key="4">
    <source>
        <dbReference type="PROSITE" id="PS50042"/>
    </source>
</evidence>
<dbReference type="STRING" id="670154.SAMN04488002_2592"/>
<dbReference type="PROSITE" id="PS50042">
    <property type="entry name" value="CNMP_BINDING_3"/>
    <property type="match status" value="1"/>
</dbReference>
<dbReference type="InterPro" id="IPR014710">
    <property type="entry name" value="RmlC-like_jellyroll"/>
</dbReference>
<accession>A0A1I6H6N3</accession>
<keyword evidence="3" id="KW-0804">Transcription</keyword>
<dbReference type="InterPro" id="IPR036390">
    <property type="entry name" value="WH_DNA-bd_sf"/>
</dbReference>
<evidence type="ECO:0000259" key="5">
    <source>
        <dbReference type="PROSITE" id="PS51063"/>
    </source>
</evidence>
<keyword evidence="2" id="KW-0238">DNA-binding</keyword>
<dbReference type="Gene3D" id="1.10.10.10">
    <property type="entry name" value="Winged helix-like DNA-binding domain superfamily/Winged helix DNA-binding domain"/>
    <property type="match status" value="1"/>
</dbReference>
<dbReference type="EMBL" id="FOYO01000001">
    <property type="protein sequence ID" value="SFR50044.1"/>
    <property type="molecule type" value="Genomic_DNA"/>
</dbReference>
<evidence type="ECO:0000256" key="1">
    <source>
        <dbReference type="ARBA" id="ARBA00023015"/>
    </source>
</evidence>
<keyword evidence="7" id="KW-1185">Reference proteome</keyword>
<dbReference type="InterPro" id="IPR012318">
    <property type="entry name" value="HTH_CRP"/>
</dbReference>
<dbReference type="GO" id="GO:0003677">
    <property type="term" value="F:DNA binding"/>
    <property type="evidence" value="ECO:0007669"/>
    <property type="project" value="UniProtKB-KW"/>
</dbReference>
<dbReference type="CDD" id="cd00092">
    <property type="entry name" value="HTH_CRP"/>
    <property type="match status" value="1"/>
</dbReference>
<proteinExistence type="predicted"/>
<feature type="domain" description="Cyclic nucleotide-binding" evidence="4">
    <location>
        <begin position="23"/>
        <end position="112"/>
    </location>
</feature>
<evidence type="ECO:0000313" key="7">
    <source>
        <dbReference type="Proteomes" id="UP000199658"/>
    </source>
</evidence>
<dbReference type="Pfam" id="PF13545">
    <property type="entry name" value="HTH_Crp_2"/>
    <property type="match status" value="1"/>
</dbReference>
<reference evidence="7" key="1">
    <citation type="submission" date="2016-10" db="EMBL/GenBank/DDBJ databases">
        <authorList>
            <person name="Varghese N."/>
            <person name="Submissions S."/>
        </authorList>
    </citation>
    <scope>NUCLEOTIDE SEQUENCE [LARGE SCALE GENOMIC DNA]</scope>
    <source>
        <strain evidence="7">DSM 26921</strain>
    </source>
</reference>
<dbReference type="OrthoDB" id="3525895at2"/>
<dbReference type="AlphaFoldDB" id="A0A1I6H6N3"/>
<dbReference type="RefSeq" id="WP_090217443.1">
    <property type="nucleotide sequence ID" value="NZ_FOYO01000001.1"/>
</dbReference>
<dbReference type="InterPro" id="IPR000595">
    <property type="entry name" value="cNMP-bd_dom"/>
</dbReference>
<keyword evidence="6" id="KW-0418">Kinase</keyword>
<feature type="domain" description="HTH crp-type" evidence="5">
    <location>
        <begin position="157"/>
        <end position="230"/>
    </location>
</feature>
<gene>
    <name evidence="6" type="ORF">SAMN04488002_2592</name>
</gene>
<dbReference type="PROSITE" id="PS51063">
    <property type="entry name" value="HTH_CRP_2"/>
    <property type="match status" value="1"/>
</dbReference>
<protein>
    <submittedName>
        <fullName evidence="6">cAMP-binding domain of CRP or a regulatory subunit of cAMP-dependent protein kinases</fullName>
    </submittedName>
</protein>
<dbReference type="PANTHER" id="PTHR24567:SF28">
    <property type="entry name" value="LISTERIOLYSIN REGULATORY PROTEIN"/>
    <property type="match status" value="1"/>
</dbReference>
<name>A0A1I6H6N3_9RHOB</name>
<dbReference type="PANTHER" id="PTHR24567">
    <property type="entry name" value="CRP FAMILY TRANSCRIPTIONAL REGULATORY PROTEIN"/>
    <property type="match status" value="1"/>
</dbReference>
<dbReference type="InterPro" id="IPR036388">
    <property type="entry name" value="WH-like_DNA-bd_sf"/>
</dbReference>
<evidence type="ECO:0000256" key="2">
    <source>
        <dbReference type="ARBA" id="ARBA00023125"/>
    </source>
</evidence>
<keyword evidence="6" id="KW-0808">Transferase</keyword>
<keyword evidence="1" id="KW-0805">Transcription regulation</keyword>
<dbReference type="GO" id="GO:0005829">
    <property type="term" value="C:cytosol"/>
    <property type="evidence" value="ECO:0007669"/>
    <property type="project" value="TreeGrafter"/>
</dbReference>
<dbReference type="SMART" id="SM00100">
    <property type="entry name" value="cNMP"/>
    <property type="match status" value="1"/>
</dbReference>
<dbReference type="Pfam" id="PF00027">
    <property type="entry name" value="cNMP_binding"/>
    <property type="match status" value="1"/>
</dbReference>
<organism evidence="6 7">
    <name type="scientific">Litoreibacter janthinus</name>
    <dbReference type="NCBI Taxonomy" id="670154"/>
    <lineage>
        <taxon>Bacteria</taxon>
        <taxon>Pseudomonadati</taxon>
        <taxon>Pseudomonadota</taxon>
        <taxon>Alphaproteobacteria</taxon>
        <taxon>Rhodobacterales</taxon>
        <taxon>Roseobacteraceae</taxon>
        <taxon>Litoreibacter</taxon>
    </lineage>
</organism>
<dbReference type="SUPFAM" id="SSF46785">
    <property type="entry name" value="Winged helix' DNA-binding domain"/>
    <property type="match status" value="1"/>
</dbReference>
<dbReference type="GO" id="GO:0003700">
    <property type="term" value="F:DNA-binding transcription factor activity"/>
    <property type="evidence" value="ECO:0007669"/>
    <property type="project" value="TreeGrafter"/>
</dbReference>
<sequence>MEDQAPRKVLPRLDESLLTHLPPFSKLDKRQIRTILDQATSRRYETGIAIFEEGHAAERFYMLLDGYVRVVRITPTGEQVTSLHIPAGQLIGIARALGRDTYPATAITAAECLALSWPMRLWDTFVAEYDGFATETYKTVGLRVGEMNTRIVEMATQQVEQRVANAILRLINQTGRKVADGIEIDFPITRQDLSELTATTLHTVSRLLSGWEKKGLVESKRKRIKVCDPHALVMLTQGA</sequence>
<dbReference type="Proteomes" id="UP000199658">
    <property type="component" value="Unassembled WGS sequence"/>
</dbReference>
<evidence type="ECO:0000256" key="3">
    <source>
        <dbReference type="ARBA" id="ARBA00023163"/>
    </source>
</evidence>
<evidence type="ECO:0000313" key="6">
    <source>
        <dbReference type="EMBL" id="SFR50044.1"/>
    </source>
</evidence>
<dbReference type="SMART" id="SM00419">
    <property type="entry name" value="HTH_CRP"/>
    <property type="match status" value="1"/>
</dbReference>
<dbReference type="CDD" id="cd00038">
    <property type="entry name" value="CAP_ED"/>
    <property type="match status" value="1"/>
</dbReference>